<sequence length="210" mass="23917">MESLRLSMFLKSSTRYMKDFSPKAHVLRPGLTPPVPRRDEALLLRLEPDRDLTQTGAGFRLEWRRLDKKKRLTLTGRRNLAHCIKPTVGDQPKPTGIQQKADYFSRVNDVMLNCSSVSLIRKPEAPSLEQVLQEPDKHISSYHLHHNESRSSAVSCDTTQTCPETSPSPMKSSPESGKHPDSENNERSLTENLNKTHTMNQNSSRFHTKM</sequence>
<name>A0A556VCG5_BAGYA</name>
<feature type="compositionally biased region" description="Basic and acidic residues" evidence="1">
    <location>
        <begin position="176"/>
        <end position="189"/>
    </location>
</feature>
<evidence type="ECO:0000313" key="3">
    <source>
        <dbReference type="Proteomes" id="UP000319801"/>
    </source>
</evidence>
<dbReference type="AlphaFoldDB" id="A0A556VCG5"/>
<proteinExistence type="predicted"/>
<feature type="compositionally biased region" description="Polar residues" evidence="1">
    <location>
        <begin position="190"/>
        <end position="210"/>
    </location>
</feature>
<feature type="compositionally biased region" description="Polar residues" evidence="1">
    <location>
        <begin position="150"/>
        <end position="175"/>
    </location>
</feature>
<feature type="region of interest" description="Disordered" evidence="1">
    <location>
        <begin position="145"/>
        <end position="210"/>
    </location>
</feature>
<protein>
    <submittedName>
        <fullName evidence="2">Uncharacterized protein</fullName>
    </submittedName>
</protein>
<evidence type="ECO:0000313" key="2">
    <source>
        <dbReference type="EMBL" id="TTL10209.1"/>
    </source>
</evidence>
<dbReference type="Proteomes" id="UP000319801">
    <property type="component" value="Unassembled WGS sequence"/>
</dbReference>
<comment type="caution">
    <text evidence="2">The sequence shown here is derived from an EMBL/GenBank/DDBJ whole genome shotgun (WGS) entry which is preliminary data.</text>
</comment>
<gene>
    <name evidence="2" type="ORF">Baya_15735</name>
</gene>
<keyword evidence="3" id="KW-1185">Reference proteome</keyword>
<organism evidence="2 3">
    <name type="scientific">Bagarius yarrelli</name>
    <name type="common">Goonch</name>
    <name type="synonym">Bagrus yarrelli</name>
    <dbReference type="NCBI Taxonomy" id="175774"/>
    <lineage>
        <taxon>Eukaryota</taxon>
        <taxon>Metazoa</taxon>
        <taxon>Chordata</taxon>
        <taxon>Craniata</taxon>
        <taxon>Vertebrata</taxon>
        <taxon>Euteleostomi</taxon>
        <taxon>Actinopterygii</taxon>
        <taxon>Neopterygii</taxon>
        <taxon>Teleostei</taxon>
        <taxon>Ostariophysi</taxon>
        <taxon>Siluriformes</taxon>
        <taxon>Sisoridae</taxon>
        <taxon>Sisorinae</taxon>
        <taxon>Bagarius</taxon>
    </lineage>
</organism>
<reference evidence="2 3" key="1">
    <citation type="journal article" date="2019" name="Genome Biol. Evol.">
        <title>Whole-Genome Sequencing of the Giant Devil Catfish, Bagarius yarrelli.</title>
        <authorList>
            <person name="Jiang W."/>
            <person name="Lv Y."/>
            <person name="Cheng L."/>
            <person name="Yang K."/>
            <person name="Chao B."/>
            <person name="Wang X."/>
            <person name="Li Y."/>
            <person name="Pan X."/>
            <person name="You X."/>
            <person name="Zhang Y."/>
            <person name="Yang J."/>
            <person name="Li J."/>
            <person name="Zhang X."/>
            <person name="Liu S."/>
            <person name="Sun C."/>
            <person name="Yang J."/>
            <person name="Shi Q."/>
        </authorList>
    </citation>
    <scope>NUCLEOTIDE SEQUENCE [LARGE SCALE GENOMIC DNA]</scope>
    <source>
        <strain evidence="2">JWS20170419001</strain>
        <tissue evidence="2">Muscle</tissue>
    </source>
</reference>
<evidence type="ECO:0000256" key="1">
    <source>
        <dbReference type="SAM" id="MobiDB-lite"/>
    </source>
</evidence>
<dbReference type="EMBL" id="VCAZ01000232">
    <property type="protein sequence ID" value="TTL10209.1"/>
    <property type="molecule type" value="Genomic_DNA"/>
</dbReference>
<accession>A0A556VCG5</accession>